<dbReference type="EMBL" id="WOCD01000005">
    <property type="protein sequence ID" value="MUH73181.1"/>
    <property type="molecule type" value="Genomic_DNA"/>
</dbReference>
<dbReference type="GO" id="GO:0005737">
    <property type="term" value="C:cytoplasm"/>
    <property type="evidence" value="ECO:0007669"/>
    <property type="project" value="TreeGrafter"/>
</dbReference>
<evidence type="ECO:0000256" key="6">
    <source>
        <dbReference type="RuleBase" id="RU364065"/>
    </source>
</evidence>
<evidence type="ECO:0000256" key="1">
    <source>
        <dbReference type="ARBA" id="ARBA00007787"/>
    </source>
</evidence>
<dbReference type="InterPro" id="IPR011900">
    <property type="entry name" value="GRX_bact"/>
</dbReference>
<comment type="similarity">
    <text evidence="1 6">Belongs to the glutaredoxin family.</text>
</comment>
<dbReference type="PANTHER" id="PTHR45694:SF18">
    <property type="entry name" value="GLUTAREDOXIN-1-RELATED"/>
    <property type="match status" value="1"/>
</dbReference>
<name>A0A6N8FFZ7_9GAMM</name>
<dbReference type="GO" id="GO:0045454">
    <property type="term" value="P:cell redox homeostasis"/>
    <property type="evidence" value="ECO:0007669"/>
    <property type="project" value="InterPro"/>
</dbReference>
<dbReference type="NCBIfam" id="TIGR02181">
    <property type="entry name" value="GRX_bact"/>
    <property type="match status" value="1"/>
</dbReference>
<dbReference type="RefSeq" id="WP_155696383.1">
    <property type="nucleotide sequence ID" value="NZ_BAAAFQ010000007.1"/>
</dbReference>
<dbReference type="GO" id="GO:0034599">
    <property type="term" value="P:cellular response to oxidative stress"/>
    <property type="evidence" value="ECO:0007669"/>
    <property type="project" value="TreeGrafter"/>
</dbReference>
<gene>
    <name evidence="8" type="primary">grxC</name>
    <name evidence="8" type="ORF">GNP35_12235</name>
</gene>
<keyword evidence="6" id="KW-0963">Cytoplasm</keyword>
<feature type="domain" description="Glutaredoxin" evidence="7">
    <location>
        <begin position="4"/>
        <end position="64"/>
    </location>
</feature>
<dbReference type="PANTHER" id="PTHR45694">
    <property type="entry name" value="GLUTAREDOXIN 2"/>
    <property type="match status" value="1"/>
</dbReference>
<accession>A0A6N8FFZ7</accession>
<keyword evidence="2 6" id="KW-0813">Transport</keyword>
<organism evidence="8 9">
    <name type="scientific">Psychrosphaera haliotis</name>
    <dbReference type="NCBI Taxonomy" id="555083"/>
    <lineage>
        <taxon>Bacteria</taxon>
        <taxon>Pseudomonadati</taxon>
        <taxon>Pseudomonadota</taxon>
        <taxon>Gammaproteobacteria</taxon>
        <taxon>Alteromonadales</taxon>
        <taxon>Pseudoalteromonadaceae</taxon>
        <taxon>Psychrosphaera</taxon>
    </lineage>
</organism>
<dbReference type="CDD" id="cd03418">
    <property type="entry name" value="GRX_GRXb_1_3_like"/>
    <property type="match status" value="1"/>
</dbReference>
<dbReference type="FunFam" id="3.40.30.10:FF:000018">
    <property type="entry name" value="Glutaredoxin"/>
    <property type="match status" value="1"/>
</dbReference>
<dbReference type="PROSITE" id="PS51354">
    <property type="entry name" value="GLUTAREDOXIN_2"/>
    <property type="match status" value="1"/>
</dbReference>
<dbReference type="PRINTS" id="PR00160">
    <property type="entry name" value="GLUTAREDOXIN"/>
</dbReference>
<comment type="function">
    <text evidence="6">Has a glutathione-disulfide oxidoreductase activity in the presence of NADPH and glutathione reductase. Reduces low molecular weight disulfides and proteins.</text>
</comment>
<keyword evidence="3 6" id="KW-0249">Electron transport</keyword>
<evidence type="ECO:0000256" key="2">
    <source>
        <dbReference type="ARBA" id="ARBA00022448"/>
    </source>
</evidence>
<evidence type="ECO:0000256" key="3">
    <source>
        <dbReference type="ARBA" id="ARBA00022982"/>
    </source>
</evidence>
<dbReference type="InterPro" id="IPR002109">
    <property type="entry name" value="Glutaredoxin"/>
</dbReference>
<dbReference type="InterPro" id="IPR014025">
    <property type="entry name" value="Glutaredoxin_subgr"/>
</dbReference>
<evidence type="ECO:0000313" key="8">
    <source>
        <dbReference type="EMBL" id="MUH73181.1"/>
    </source>
</evidence>
<keyword evidence="9" id="KW-1185">Reference proteome</keyword>
<comment type="caution">
    <text evidence="8">The sequence shown here is derived from an EMBL/GenBank/DDBJ whole genome shotgun (WGS) entry which is preliminary data.</text>
</comment>
<dbReference type="Pfam" id="PF00462">
    <property type="entry name" value="Glutaredoxin"/>
    <property type="match status" value="1"/>
</dbReference>
<sequence>MKQVDIYTKAYCPFCVRAKSLLDSKNVTYNEIKIDQQPELRAPMIERASGRHTVPQIFIGDVHVGGCDELFALESQNKLAALL</sequence>
<dbReference type="InterPro" id="IPR011767">
    <property type="entry name" value="GLR_AS"/>
</dbReference>
<dbReference type="PROSITE" id="PS00195">
    <property type="entry name" value="GLUTAREDOXIN_1"/>
    <property type="match status" value="1"/>
</dbReference>
<dbReference type="GO" id="GO:0015038">
    <property type="term" value="F:glutathione disulfide oxidoreductase activity"/>
    <property type="evidence" value="ECO:0007669"/>
    <property type="project" value="UniProtKB-UniRule"/>
</dbReference>
<dbReference type="OrthoDB" id="9814618at2"/>
<dbReference type="AlphaFoldDB" id="A0A6N8FFZ7"/>
<reference evidence="8 9" key="1">
    <citation type="submission" date="2019-11" db="EMBL/GenBank/DDBJ databases">
        <title>P. haliotis isolates from Z. marina roots.</title>
        <authorList>
            <person name="Cohen M."/>
            <person name="Jospin G."/>
            <person name="Eisen J.A."/>
            <person name="Coil D.A."/>
        </authorList>
    </citation>
    <scope>NUCLEOTIDE SEQUENCE [LARGE SCALE GENOMIC DNA]</scope>
    <source>
        <strain evidence="8 9">UCD-MCMsp1aY</strain>
    </source>
</reference>
<evidence type="ECO:0000256" key="5">
    <source>
        <dbReference type="ARBA" id="ARBA00023284"/>
    </source>
</evidence>
<dbReference type="Gene3D" id="3.40.30.10">
    <property type="entry name" value="Glutaredoxin"/>
    <property type="match status" value="1"/>
</dbReference>
<evidence type="ECO:0000313" key="9">
    <source>
        <dbReference type="Proteomes" id="UP000439994"/>
    </source>
</evidence>
<keyword evidence="5 6" id="KW-0676">Redox-active center</keyword>
<evidence type="ECO:0000259" key="7">
    <source>
        <dbReference type="Pfam" id="PF00462"/>
    </source>
</evidence>
<dbReference type="InterPro" id="IPR036249">
    <property type="entry name" value="Thioredoxin-like_sf"/>
</dbReference>
<evidence type="ECO:0000256" key="4">
    <source>
        <dbReference type="ARBA" id="ARBA00023157"/>
    </source>
</evidence>
<dbReference type="Proteomes" id="UP000439994">
    <property type="component" value="Unassembled WGS sequence"/>
</dbReference>
<proteinExistence type="inferred from homology"/>
<protein>
    <recommendedName>
        <fullName evidence="6">Glutaredoxin</fullName>
    </recommendedName>
</protein>
<dbReference type="SUPFAM" id="SSF52833">
    <property type="entry name" value="Thioredoxin-like"/>
    <property type="match status" value="1"/>
</dbReference>
<keyword evidence="4" id="KW-1015">Disulfide bond</keyword>